<accession>A0A371EZJ1</accession>
<reference evidence="1" key="1">
    <citation type="submission" date="2018-05" db="EMBL/GenBank/DDBJ databases">
        <title>Draft genome of Mucuna pruriens seed.</title>
        <authorList>
            <person name="Nnadi N.E."/>
            <person name="Vos R."/>
            <person name="Hasami M.H."/>
            <person name="Devisetty U.K."/>
            <person name="Aguiy J.C."/>
        </authorList>
    </citation>
    <scope>NUCLEOTIDE SEQUENCE [LARGE SCALE GENOMIC DNA]</scope>
    <source>
        <strain evidence="1">JCA_2017</strain>
    </source>
</reference>
<proteinExistence type="predicted"/>
<protein>
    <submittedName>
        <fullName evidence="1">Uncharacterized protein</fullName>
    </submittedName>
</protein>
<evidence type="ECO:0000313" key="1">
    <source>
        <dbReference type="EMBL" id="RDX71429.1"/>
    </source>
</evidence>
<gene>
    <name evidence="1" type="ORF">CR513_49232</name>
</gene>
<name>A0A371EZJ1_MUCPR</name>
<organism evidence="1 2">
    <name type="scientific">Mucuna pruriens</name>
    <name type="common">Velvet bean</name>
    <name type="synonym">Dolichos pruriens</name>
    <dbReference type="NCBI Taxonomy" id="157652"/>
    <lineage>
        <taxon>Eukaryota</taxon>
        <taxon>Viridiplantae</taxon>
        <taxon>Streptophyta</taxon>
        <taxon>Embryophyta</taxon>
        <taxon>Tracheophyta</taxon>
        <taxon>Spermatophyta</taxon>
        <taxon>Magnoliopsida</taxon>
        <taxon>eudicotyledons</taxon>
        <taxon>Gunneridae</taxon>
        <taxon>Pentapetalae</taxon>
        <taxon>rosids</taxon>
        <taxon>fabids</taxon>
        <taxon>Fabales</taxon>
        <taxon>Fabaceae</taxon>
        <taxon>Papilionoideae</taxon>
        <taxon>50 kb inversion clade</taxon>
        <taxon>NPAAA clade</taxon>
        <taxon>indigoferoid/millettioid clade</taxon>
        <taxon>Phaseoleae</taxon>
        <taxon>Mucuna</taxon>
    </lineage>
</organism>
<comment type="caution">
    <text evidence="1">The sequence shown here is derived from an EMBL/GenBank/DDBJ whole genome shotgun (WGS) entry which is preliminary data.</text>
</comment>
<feature type="non-terminal residue" evidence="1">
    <location>
        <position position="1"/>
    </location>
</feature>
<evidence type="ECO:0000313" key="2">
    <source>
        <dbReference type="Proteomes" id="UP000257109"/>
    </source>
</evidence>
<dbReference type="EMBL" id="QJKJ01011338">
    <property type="protein sequence ID" value="RDX71429.1"/>
    <property type="molecule type" value="Genomic_DNA"/>
</dbReference>
<keyword evidence="2" id="KW-1185">Reference proteome</keyword>
<dbReference type="AlphaFoldDB" id="A0A371EZJ1"/>
<dbReference type="Proteomes" id="UP000257109">
    <property type="component" value="Unassembled WGS sequence"/>
</dbReference>
<sequence length="105" mass="12147">MAPAGTTHKDVWNFLNKGLMTINANLKRGQCRYPFSKHSPVKFWIKGHESRKLIFDKEINAILEGFGLDRLHHMGQLHDTTGTMTNCILTLMRTFQGEKLTRHMH</sequence>